<sequence>MARTKQPFNVVQLTHKDFVDIKRVFEYQTNAIDKTIDVAHPEAKKKDLVTLCDAHLIPHEHQYWFRNLKDVNVTNSDDEESEFE</sequence>
<organism evidence="1 2">
    <name type="scientific">Romanomermis culicivorax</name>
    <name type="common">Nematode worm</name>
    <dbReference type="NCBI Taxonomy" id="13658"/>
    <lineage>
        <taxon>Eukaryota</taxon>
        <taxon>Metazoa</taxon>
        <taxon>Ecdysozoa</taxon>
        <taxon>Nematoda</taxon>
        <taxon>Enoplea</taxon>
        <taxon>Dorylaimia</taxon>
        <taxon>Mermithida</taxon>
        <taxon>Mermithoidea</taxon>
        <taxon>Mermithidae</taxon>
        <taxon>Romanomermis</taxon>
    </lineage>
</organism>
<proteinExistence type="predicted"/>
<evidence type="ECO:0000313" key="2">
    <source>
        <dbReference type="WBParaSite" id="nRc.2.0.1.t13929-RA"/>
    </source>
</evidence>
<keyword evidence="1" id="KW-1185">Reference proteome</keyword>
<name>A0A915IJ96_ROMCU</name>
<protein>
    <submittedName>
        <fullName evidence="2">Uncharacterized protein</fullName>
    </submittedName>
</protein>
<dbReference type="WBParaSite" id="nRc.2.0.1.t13929-RA">
    <property type="protein sequence ID" value="nRc.2.0.1.t13929-RA"/>
    <property type="gene ID" value="nRc.2.0.1.g13929"/>
</dbReference>
<accession>A0A915IJ96</accession>
<evidence type="ECO:0000313" key="1">
    <source>
        <dbReference type="Proteomes" id="UP000887565"/>
    </source>
</evidence>
<dbReference type="Proteomes" id="UP000887565">
    <property type="component" value="Unplaced"/>
</dbReference>
<reference evidence="2" key="1">
    <citation type="submission" date="2022-11" db="UniProtKB">
        <authorList>
            <consortium name="WormBaseParasite"/>
        </authorList>
    </citation>
    <scope>IDENTIFICATION</scope>
</reference>
<dbReference type="AlphaFoldDB" id="A0A915IJ96"/>